<accession>A0A1F4Q2F6</accession>
<evidence type="ECO:0000313" key="2">
    <source>
        <dbReference type="EMBL" id="OGB90233.1"/>
    </source>
</evidence>
<evidence type="ECO:0000259" key="1">
    <source>
        <dbReference type="Pfam" id="PF04015"/>
    </source>
</evidence>
<dbReference type="Pfam" id="PF04015">
    <property type="entry name" value="DUF362"/>
    <property type="match status" value="1"/>
</dbReference>
<comment type="caution">
    <text evidence="2">The sequence shown here is derived from an EMBL/GenBank/DDBJ whole genome shotgun (WGS) entry which is preliminary data.</text>
</comment>
<proteinExistence type="predicted"/>
<gene>
    <name evidence="2" type="ORF">A2625_02780</name>
</gene>
<evidence type="ECO:0000313" key="3">
    <source>
        <dbReference type="Proteomes" id="UP000178724"/>
    </source>
</evidence>
<name>A0A1F4Q2F6_UNCSA</name>
<organism evidence="2 3">
    <name type="scientific">candidate division WOR-1 bacterium RIFCSPHIGHO2_01_FULL_53_15</name>
    <dbReference type="NCBI Taxonomy" id="1802564"/>
    <lineage>
        <taxon>Bacteria</taxon>
        <taxon>Bacillati</taxon>
        <taxon>Saganbacteria</taxon>
    </lineage>
</organism>
<dbReference type="EMBL" id="METM01000013">
    <property type="protein sequence ID" value="OGB90233.1"/>
    <property type="molecule type" value="Genomic_DNA"/>
</dbReference>
<feature type="domain" description="DUF362" evidence="1">
    <location>
        <begin position="35"/>
        <end position="256"/>
    </location>
</feature>
<sequence>MRAVSKVYFTKDISQAATLFDLAGLDKLISPNDSVALKIHFGEPGNTAYLKPERVMPVFEKITALGGKPFFTDCNTLYKGPRGKTKEHLQTAKDHGYANVTIPEENDCEQVEVRLKHFRNIFLGGTARTKTIVALTHFKGHELTGFGGTLKNLGMGFATRLGKLKQHQDCKACAELKACKKNLTIEACWIGSSTIVQEKMVEYAFGALKGKKAGFINFITDVSPNCDCFAHNGPPVVPDIGVLASTDPVALDQASIDLVNQAAGRDVLRELYPEADWSVQLIYAESLGLGSRGYELVVI</sequence>
<dbReference type="Proteomes" id="UP000178724">
    <property type="component" value="Unassembled WGS sequence"/>
</dbReference>
<dbReference type="InterPro" id="IPR007160">
    <property type="entry name" value="DUF362"/>
</dbReference>
<protein>
    <recommendedName>
        <fullName evidence="1">DUF362 domain-containing protein</fullName>
    </recommendedName>
</protein>
<dbReference type="AlphaFoldDB" id="A0A1F4Q2F6"/>
<reference evidence="2 3" key="1">
    <citation type="journal article" date="2016" name="Nat. Commun.">
        <title>Thousands of microbial genomes shed light on interconnected biogeochemical processes in an aquifer system.</title>
        <authorList>
            <person name="Anantharaman K."/>
            <person name="Brown C.T."/>
            <person name="Hug L.A."/>
            <person name="Sharon I."/>
            <person name="Castelle C.J."/>
            <person name="Probst A.J."/>
            <person name="Thomas B.C."/>
            <person name="Singh A."/>
            <person name="Wilkins M.J."/>
            <person name="Karaoz U."/>
            <person name="Brodie E.L."/>
            <person name="Williams K.H."/>
            <person name="Hubbard S.S."/>
            <person name="Banfield J.F."/>
        </authorList>
    </citation>
    <scope>NUCLEOTIDE SEQUENCE [LARGE SCALE GENOMIC DNA]</scope>
</reference>